<feature type="domain" description="Four-carbon acid sugar kinase nucleotide binding" evidence="8">
    <location>
        <begin position="279"/>
        <end position="434"/>
    </location>
</feature>
<evidence type="ECO:0000256" key="5">
    <source>
        <dbReference type="ARBA" id="ARBA00022840"/>
    </source>
</evidence>
<keyword evidence="4" id="KW-0418">Kinase</keyword>
<organism evidence="9 10">
    <name type="scientific">Pseudobythopirellula maris</name>
    <dbReference type="NCBI Taxonomy" id="2527991"/>
    <lineage>
        <taxon>Bacteria</taxon>
        <taxon>Pseudomonadati</taxon>
        <taxon>Planctomycetota</taxon>
        <taxon>Planctomycetia</taxon>
        <taxon>Pirellulales</taxon>
        <taxon>Lacipirellulaceae</taxon>
        <taxon>Pseudobythopirellula</taxon>
    </lineage>
</organism>
<protein>
    <recommendedName>
        <fullName evidence="11">Four-carbon acid sugar kinase family protein</fullName>
    </recommendedName>
</protein>
<keyword evidence="6" id="KW-0119">Carbohydrate metabolism</keyword>
<dbReference type="Pfam" id="PF17042">
    <property type="entry name" value="NBD_C"/>
    <property type="match status" value="1"/>
</dbReference>
<dbReference type="AlphaFoldDB" id="A0A5C5ZVH1"/>
<evidence type="ECO:0000256" key="1">
    <source>
        <dbReference type="ARBA" id="ARBA00005715"/>
    </source>
</evidence>
<dbReference type="RefSeq" id="WP_146398440.1">
    <property type="nucleotide sequence ID" value="NZ_SJPQ01000001.1"/>
</dbReference>
<comment type="similarity">
    <text evidence="1">Belongs to the four-carbon acid sugar kinase family.</text>
</comment>
<dbReference type="Gene3D" id="3.40.50.10840">
    <property type="entry name" value="Putative sugar-binding, N-terminal domain"/>
    <property type="match status" value="1"/>
</dbReference>
<evidence type="ECO:0000256" key="4">
    <source>
        <dbReference type="ARBA" id="ARBA00022777"/>
    </source>
</evidence>
<gene>
    <name evidence="9" type="ORF">Mal64_14470</name>
</gene>
<evidence type="ECO:0000256" key="6">
    <source>
        <dbReference type="ARBA" id="ARBA00023277"/>
    </source>
</evidence>
<name>A0A5C5ZVH1_9BACT</name>
<dbReference type="InterPro" id="IPR031475">
    <property type="entry name" value="NBD_C"/>
</dbReference>
<dbReference type="EMBL" id="SJPQ01000001">
    <property type="protein sequence ID" value="TWT91048.1"/>
    <property type="molecule type" value="Genomic_DNA"/>
</dbReference>
<sequence>MSVAPANLLLAYYADDFTGATDALEQLETAGVRAALFLEPPSTETLAARPELRAIGVAGCTRALATDEIGAEVRPALEQLKALGPRHVHYKVCSTFDSSPKVGSIGRVIDVAADVFDSKFVPVVVGSPALGRWCVFGNLFAGVGIGAESAVYRLDRHPSMSQHPTTPADEADLRLHLGRQTDKPIGLVDLRSLEDPGAAAAALEKELAAGAEVVLFDSLAPAHLRTVGELLDTHATADRTLFSAGSSAIETALSSHWRAAGVAERTAPMTAQSDLGRLLVLAGSCSPVTAEQVDRAVEAGYAGVPLDPARLGEVATIDTATERVVAAFAEDRPVIVSTNLNNGSSGAKLAPELLGEAFGRIARAAAERAGLRMLVVAGGDTSSYTARALGVESLEYLAPLTTGAPLCRAASSDPSVDGLRVVFKGGQVGRPDFLRSLVTTQATA</sequence>
<dbReference type="Gene3D" id="3.40.980.20">
    <property type="entry name" value="Four-carbon acid sugar kinase, nucleotide binding domain"/>
    <property type="match status" value="1"/>
</dbReference>
<evidence type="ECO:0000313" key="9">
    <source>
        <dbReference type="EMBL" id="TWT91048.1"/>
    </source>
</evidence>
<comment type="caution">
    <text evidence="9">The sequence shown here is derived from an EMBL/GenBank/DDBJ whole genome shotgun (WGS) entry which is preliminary data.</text>
</comment>
<evidence type="ECO:0000256" key="3">
    <source>
        <dbReference type="ARBA" id="ARBA00022741"/>
    </source>
</evidence>
<keyword evidence="3" id="KW-0547">Nucleotide-binding</keyword>
<dbReference type="Pfam" id="PF07005">
    <property type="entry name" value="SBD_N"/>
    <property type="match status" value="1"/>
</dbReference>
<accession>A0A5C5ZVH1</accession>
<dbReference type="InterPro" id="IPR042213">
    <property type="entry name" value="NBD_C_sf"/>
</dbReference>
<evidence type="ECO:0000256" key="2">
    <source>
        <dbReference type="ARBA" id="ARBA00022679"/>
    </source>
</evidence>
<dbReference type="Proteomes" id="UP000315440">
    <property type="component" value="Unassembled WGS sequence"/>
</dbReference>
<keyword evidence="2" id="KW-0808">Transferase</keyword>
<evidence type="ECO:0000313" key="10">
    <source>
        <dbReference type="Proteomes" id="UP000315440"/>
    </source>
</evidence>
<dbReference type="GO" id="GO:0016301">
    <property type="term" value="F:kinase activity"/>
    <property type="evidence" value="ECO:0007669"/>
    <property type="project" value="UniProtKB-KW"/>
</dbReference>
<dbReference type="InterPro" id="IPR010737">
    <property type="entry name" value="4-carb_acid_sugar_kinase_N"/>
</dbReference>
<keyword evidence="5" id="KW-0067">ATP-binding</keyword>
<dbReference type="SUPFAM" id="SSF142764">
    <property type="entry name" value="YgbK-like"/>
    <property type="match status" value="1"/>
</dbReference>
<dbReference type="GO" id="GO:0005524">
    <property type="term" value="F:ATP binding"/>
    <property type="evidence" value="ECO:0007669"/>
    <property type="project" value="UniProtKB-KW"/>
</dbReference>
<dbReference type="InterPro" id="IPR037051">
    <property type="entry name" value="4-carb_acid_sugar_kinase_N_sf"/>
</dbReference>
<evidence type="ECO:0000259" key="7">
    <source>
        <dbReference type="Pfam" id="PF07005"/>
    </source>
</evidence>
<evidence type="ECO:0008006" key="11">
    <source>
        <dbReference type="Google" id="ProtNLM"/>
    </source>
</evidence>
<dbReference type="OrthoDB" id="9778478at2"/>
<feature type="domain" description="Four-carbon acid sugar kinase N-terminal" evidence="7">
    <location>
        <begin position="10"/>
        <end position="253"/>
    </location>
</feature>
<evidence type="ECO:0000259" key="8">
    <source>
        <dbReference type="Pfam" id="PF17042"/>
    </source>
</evidence>
<reference evidence="9 10" key="1">
    <citation type="submission" date="2019-02" db="EMBL/GenBank/DDBJ databases">
        <title>Deep-cultivation of Planctomycetes and their phenomic and genomic characterization uncovers novel biology.</title>
        <authorList>
            <person name="Wiegand S."/>
            <person name="Jogler M."/>
            <person name="Boedeker C."/>
            <person name="Pinto D."/>
            <person name="Vollmers J."/>
            <person name="Rivas-Marin E."/>
            <person name="Kohn T."/>
            <person name="Peeters S.H."/>
            <person name="Heuer A."/>
            <person name="Rast P."/>
            <person name="Oberbeckmann S."/>
            <person name="Bunk B."/>
            <person name="Jeske O."/>
            <person name="Meyerdierks A."/>
            <person name="Storesund J.E."/>
            <person name="Kallscheuer N."/>
            <person name="Luecker S."/>
            <person name="Lage O.M."/>
            <person name="Pohl T."/>
            <person name="Merkel B.J."/>
            <person name="Hornburger P."/>
            <person name="Mueller R.-W."/>
            <person name="Bruemmer F."/>
            <person name="Labrenz M."/>
            <person name="Spormann A.M."/>
            <person name="Op Den Camp H."/>
            <person name="Overmann J."/>
            <person name="Amann R."/>
            <person name="Jetten M.S.M."/>
            <person name="Mascher T."/>
            <person name="Medema M.H."/>
            <person name="Devos D.P."/>
            <person name="Kaster A.-K."/>
            <person name="Ovreas L."/>
            <person name="Rohde M."/>
            <person name="Galperin M.Y."/>
            <person name="Jogler C."/>
        </authorList>
    </citation>
    <scope>NUCLEOTIDE SEQUENCE [LARGE SCALE GENOMIC DNA]</scope>
    <source>
        <strain evidence="9 10">Mal64</strain>
    </source>
</reference>
<keyword evidence="10" id="KW-1185">Reference proteome</keyword>
<proteinExistence type="inferred from homology"/>